<dbReference type="Proteomes" id="UP001328107">
    <property type="component" value="Unassembled WGS sequence"/>
</dbReference>
<dbReference type="GO" id="GO:0008107">
    <property type="term" value="F:galactoside 2-alpha-L-fucosyltransferase activity"/>
    <property type="evidence" value="ECO:0007669"/>
    <property type="project" value="InterPro"/>
</dbReference>
<evidence type="ECO:0000313" key="3">
    <source>
        <dbReference type="EMBL" id="GMR59703.1"/>
    </source>
</evidence>
<protein>
    <recommendedName>
        <fullName evidence="5">L-Fucosyltransferase</fullName>
    </recommendedName>
</protein>
<organism evidence="3 4">
    <name type="scientific">Pristionchus mayeri</name>
    <dbReference type="NCBI Taxonomy" id="1317129"/>
    <lineage>
        <taxon>Eukaryota</taxon>
        <taxon>Metazoa</taxon>
        <taxon>Ecdysozoa</taxon>
        <taxon>Nematoda</taxon>
        <taxon>Chromadorea</taxon>
        <taxon>Rhabditida</taxon>
        <taxon>Rhabditina</taxon>
        <taxon>Diplogasteromorpha</taxon>
        <taxon>Diplogasteroidea</taxon>
        <taxon>Neodiplogasteridae</taxon>
        <taxon>Pristionchus</taxon>
    </lineage>
</organism>
<reference evidence="4" key="1">
    <citation type="submission" date="2022-10" db="EMBL/GenBank/DDBJ databases">
        <title>Genome assembly of Pristionchus species.</title>
        <authorList>
            <person name="Yoshida K."/>
            <person name="Sommer R.J."/>
        </authorList>
    </citation>
    <scope>NUCLEOTIDE SEQUENCE [LARGE SCALE GENOMIC DNA]</scope>
    <source>
        <strain evidence="4">RS5460</strain>
    </source>
</reference>
<keyword evidence="1" id="KW-0328">Glycosyltransferase</keyword>
<dbReference type="GO" id="GO:0016020">
    <property type="term" value="C:membrane"/>
    <property type="evidence" value="ECO:0007669"/>
    <property type="project" value="InterPro"/>
</dbReference>
<keyword evidence="4" id="KW-1185">Reference proteome</keyword>
<keyword evidence="2" id="KW-0808">Transferase</keyword>
<dbReference type="EMBL" id="BTRK01000006">
    <property type="protein sequence ID" value="GMR59703.1"/>
    <property type="molecule type" value="Genomic_DNA"/>
</dbReference>
<sequence length="376" mass="43429">PLRMSRFPSSYGAASMLQLLLLLLITVFILTMISISVVNQTEIYTLQQRRMHSKRSLPRTPPHRLLIGYLSSVDYKTGLANHVFELISLVGLARAVGRKAGLPASYFDHIREEHRDLPHLLEAFERCGEEEMETPRLRLDLHSCCRYHSSIVEELSRRDDEERVNAQVFHLQSFKYFSSILPREQILALLELSHKLKHKATRHLLDRDELMSYDHRVCVHSRRGDFLSSPLHAPSNELFVLPAIEFMIDHVRSHLNSSSPLVVMIGDDEKWERDIISSFYRTPSLILPSNSSLPPVTAWHFARIYCDSVLLTASSSTFGWWLAYQSKGQHIFFNSVFSKPGGFGRSLNSDDYFPHDWNELEFDPSTSRVGIRERFF</sequence>
<dbReference type="Pfam" id="PF01531">
    <property type="entry name" value="Glyco_transf_11"/>
    <property type="match status" value="1"/>
</dbReference>
<evidence type="ECO:0000256" key="2">
    <source>
        <dbReference type="ARBA" id="ARBA00022679"/>
    </source>
</evidence>
<evidence type="ECO:0008006" key="5">
    <source>
        <dbReference type="Google" id="ProtNLM"/>
    </source>
</evidence>
<feature type="non-terminal residue" evidence="3">
    <location>
        <position position="1"/>
    </location>
</feature>
<dbReference type="InterPro" id="IPR002516">
    <property type="entry name" value="Glyco_trans_11"/>
</dbReference>
<proteinExistence type="predicted"/>
<name>A0AAN5DA37_9BILA</name>
<dbReference type="InterPro" id="IPR052501">
    <property type="entry name" value="Alpha-1-2_FucT"/>
</dbReference>
<evidence type="ECO:0000313" key="4">
    <source>
        <dbReference type="Proteomes" id="UP001328107"/>
    </source>
</evidence>
<dbReference type="PANTHER" id="PTHR22898:SF3">
    <property type="entry name" value="ALPHA-1,2-FUCOSYLTRANSFERASE-RELATED"/>
    <property type="match status" value="1"/>
</dbReference>
<dbReference type="AlphaFoldDB" id="A0AAN5DA37"/>
<dbReference type="PANTHER" id="PTHR22898">
    <property type="entry name" value="UNCHARACTERIZED GLYCOSOL TRANSFERASE-RELATED"/>
    <property type="match status" value="1"/>
</dbReference>
<dbReference type="GO" id="GO:0005975">
    <property type="term" value="P:carbohydrate metabolic process"/>
    <property type="evidence" value="ECO:0007669"/>
    <property type="project" value="InterPro"/>
</dbReference>
<comment type="caution">
    <text evidence="3">The sequence shown here is derived from an EMBL/GenBank/DDBJ whole genome shotgun (WGS) entry which is preliminary data.</text>
</comment>
<evidence type="ECO:0000256" key="1">
    <source>
        <dbReference type="ARBA" id="ARBA00022676"/>
    </source>
</evidence>
<gene>
    <name evidence="3" type="ORF">PMAYCL1PPCAC_29898</name>
</gene>
<accession>A0AAN5DA37</accession>